<dbReference type="CDD" id="cd08441">
    <property type="entry name" value="PBP2_MetR"/>
    <property type="match status" value="1"/>
</dbReference>
<feature type="domain" description="HTH lysR-type" evidence="12">
    <location>
        <begin position="1"/>
        <end position="59"/>
    </location>
</feature>
<accession>A0A1J4QGH5</accession>
<comment type="subcellular location">
    <subcellularLocation>
        <location evidence="1">Cytoplasm</location>
    </subcellularLocation>
</comment>
<gene>
    <name evidence="13" type="ORF">BFR47_02665</name>
</gene>
<keyword evidence="7" id="KW-0805">Transcription regulation</keyword>
<evidence type="ECO:0000313" key="14">
    <source>
        <dbReference type="Proteomes" id="UP000243073"/>
    </source>
</evidence>
<dbReference type="AlphaFoldDB" id="A0A1J4QGH5"/>
<keyword evidence="4" id="KW-0963">Cytoplasm</keyword>
<evidence type="ECO:0000256" key="7">
    <source>
        <dbReference type="ARBA" id="ARBA00023015"/>
    </source>
</evidence>
<keyword evidence="11" id="KW-0486">Methionine biosynthesis</keyword>
<keyword evidence="8" id="KW-0238">DNA-binding</keyword>
<dbReference type="GO" id="GO:0005737">
    <property type="term" value="C:cytoplasm"/>
    <property type="evidence" value="ECO:0007669"/>
    <property type="project" value="UniProtKB-SubCell"/>
</dbReference>
<dbReference type="GO" id="GO:0003700">
    <property type="term" value="F:DNA-binding transcription factor activity"/>
    <property type="evidence" value="ECO:0007669"/>
    <property type="project" value="InterPro"/>
</dbReference>
<dbReference type="PROSITE" id="PS50931">
    <property type="entry name" value="HTH_LYSR"/>
    <property type="match status" value="1"/>
</dbReference>
<sequence length="294" mass="33499">MLERFHLEVLAAIKEQGTLTQAAESLNLSQSALSHSIKKLEGQIKTPVWQREGRNLRLTNAGEQVLTLANRVLPQFKHTELILRQIAKGEMGSLRIGMECHPCYQWLLKVIEPYLEKWPNVDIDVKQEFQFGGLGALHSYEIDILVTPDPLYKPKLTFIPVFDYEHRLVVSSSHPLAMQNSIMPEQLGEEVLFSYPVEPERLDIYSQFLNPAKCTVRKHKTIETTEIMLQMVAAGRGVCALPGWLVDEFAKTMAIKSLRFGQHGIKKQIFLGVRKGEEQMDYLSDFIALAQNVR</sequence>
<dbReference type="InterPro" id="IPR005119">
    <property type="entry name" value="LysR_subst-bd"/>
</dbReference>
<dbReference type="SUPFAM" id="SSF53850">
    <property type="entry name" value="Periplasmic binding protein-like II"/>
    <property type="match status" value="1"/>
</dbReference>
<evidence type="ECO:0000256" key="3">
    <source>
        <dbReference type="ARBA" id="ARBA00019365"/>
    </source>
</evidence>
<dbReference type="InterPro" id="IPR036388">
    <property type="entry name" value="WH-like_DNA-bd_sf"/>
</dbReference>
<dbReference type="STRING" id="1414654.BFR47_02665"/>
<dbReference type="PRINTS" id="PR00039">
    <property type="entry name" value="HTHLYSR"/>
</dbReference>
<dbReference type="InterPro" id="IPR036390">
    <property type="entry name" value="WH_DNA-bd_sf"/>
</dbReference>
<dbReference type="RefSeq" id="WP_071472856.1">
    <property type="nucleotide sequence ID" value="NZ_MDKE01000022.1"/>
</dbReference>
<keyword evidence="6" id="KW-0028">Amino-acid biosynthesis</keyword>
<dbReference type="GO" id="GO:0000976">
    <property type="term" value="F:transcription cis-regulatory region binding"/>
    <property type="evidence" value="ECO:0007669"/>
    <property type="project" value="TreeGrafter"/>
</dbReference>
<organism evidence="13 14">
    <name type="scientific">Oceanisphaera psychrotolerans</name>
    <dbReference type="NCBI Taxonomy" id="1414654"/>
    <lineage>
        <taxon>Bacteria</taxon>
        <taxon>Pseudomonadati</taxon>
        <taxon>Pseudomonadota</taxon>
        <taxon>Gammaproteobacteria</taxon>
        <taxon>Aeromonadales</taxon>
        <taxon>Aeromonadaceae</taxon>
        <taxon>Oceanisphaera</taxon>
    </lineage>
</organism>
<dbReference type="InterPro" id="IPR037406">
    <property type="entry name" value="MetR_PBP2"/>
</dbReference>
<dbReference type="OrthoDB" id="155872at2"/>
<dbReference type="PANTHER" id="PTHR30126">
    <property type="entry name" value="HTH-TYPE TRANSCRIPTIONAL REGULATOR"/>
    <property type="match status" value="1"/>
</dbReference>
<evidence type="ECO:0000256" key="6">
    <source>
        <dbReference type="ARBA" id="ARBA00022605"/>
    </source>
</evidence>
<evidence type="ECO:0000256" key="2">
    <source>
        <dbReference type="ARBA" id="ARBA00009437"/>
    </source>
</evidence>
<comment type="caution">
    <text evidence="13">The sequence shown here is derived from an EMBL/GenBank/DDBJ whole genome shotgun (WGS) entry which is preliminary data.</text>
</comment>
<evidence type="ECO:0000259" key="12">
    <source>
        <dbReference type="PROSITE" id="PS50931"/>
    </source>
</evidence>
<dbReference type="EMBL" id="MDKE01000022">
    <property type="protein sequence ID" value="OIN09188.1"/>
    <property type="molecule type" value="Genomic_DNA"/>
</dbReference>
<evidence type="ECO:0000256" key="10">
    <source>
        <dbReference type="ARBA" id="ARBA00023163"/>
    </source>
</evidence>
<evidence type="ECO:0000256" key="4">
    <source>
        <dbReference type="ARBA" id="ARBA00022490"/>
    </source>
</evidence>
<evidence type="ECO:0000256" key="9">
    <source>
        <dbReference type="ARBA" id="ARBA00023159"/>
    </source>
</evidence>
<evidence type="ECO:0000256" key="1">
    <source>
        <dbReference type="ARBA" id="ARBA00004496"/>
    </source>
</evidence>
<dbReference type="Gene3D" id="1.10.10.10">
    <property type="entry name" value="Winged helix-like DNA-binding domain superfamily/Winged helix DNA-binding domain"/>
    <property type="match status" value="1"/>
</dbReference>
<evidence type="ECO:0000313" key="13">
    <source>
        <dbReference type="EMBL" id="OIN09188.1"/>
    </source>
</evidence>
<proteinExistence type="inferred from homology"/>
<dbReference type="InterPro" id="IPR000847">
    <property type="entry name" value="LysR_HTH_N"/>
</dbReference>
<dbReference type="PANTHER" id="PTHR30126:SF25">
    <property type="entry name" value="HTH-TYPE TRANSCRIPTIONAL REGULATOR METR"/>
    <property type="match status" value="1"/>
</dbReference>
<dbReference type="Pfam" id="PF03466">
    <property type="entry name" value="LysR_substrate"/>
    <property type="match status" value="1"/>
</dbReference>
<protein>
    <recommendedName>
        <fullName evidence="3">HTH-type transcriptional regulator MetR</fullName>
    </recommendedName>
</protein>
<dbReference type="Gene3D" id="3.40.190.10">
    <property type="entry name" value="Periplasmic binding protein-like II"/>
    <property type="match status" value="1"/>
</dbReference>
<keyword evidence="14" id="KW-1185">Reference proteome</keyword>
<keyword evidence="10" id="KW-0804">Transcription</keyword>
<evidence type="ECO:0000256" key="5">
    <source>
        <dbReference type="ARBA" id="ARBA00022491"/>
    </source>
</evidence>
<keyword evidence="5" id="KW-0678">Repressor</keyword>
<comment type="similarity">
    <text evidence="2">Belongs to the LysR transcriptional regulatory family.</text>
</comment>
<evidence type="ECO:0000256" key="11">
    <source>
        <dbReference type="ARBA" id="ARBA00023167"/>
    </source>
</evidence>
<dbReference type="Pfam" id="PF00126">
    <property type="entry name" value="HTH_1"/>
    <property type="match status" value="1"/>
</dbReference>
<keyword evidence="9" id="KW-0010">Activator</keyword>
<name>A0A1J4QGH5_9GAMM</name>
<dbReference type="SUPFAM" id="SSF46785">
    <property type="entry name" value="Winged helix' DNA-binding domain"/>
    <property type="match status" value="1"/>
</dbReference>
<dbReference type="GO" id="GO:0009086">
    <property type="term" value="P:methionine biosynthetic process"/>
    <property type="evidence" value="ECO:0007669"/>
    <property type="project" value="UniProtKB-KW"/>
</dbReference>
<dbReference type="Proteomes" id="UP000243073">
    <property type="component" value="Unassembled WGS sequence"/>
</dbReference>
<evidence type="ECO:0000256" key="8">
    <source>
        <dbReference type="ARBA" id="ARBA00023125"/>
    </source>
</evidence>
<reference evidence="13 14" key="1">
    <citation type="submission" date="2016-07" db="EMBL/GenBank/DDBJ databases">
        <title>Draft Genome Sequence of Oceanisphaera psychrotolerans, isolated from coastal sediment samples.</title>
        <authorList>
            <person name="Zhuo S."/>
            <person name="Ruan Z."/>
        </authorList>
    </citation>
    <scope>NUCLEOTIDE SEQUENCE [LARGE SCALE GENOMIC DNA]</scope>
    <source>
        <strain evidence="13 14">LAM-WHM-ZC</strain>
    </source>
</reference>